<sequence>MNEQNKTVIHSVTYRSVERTIDWFVQKQHQTIHHIYLYSDTITTSKHIFQLDHVHDISYKPFSGGTGLFYLHTNQGVFTYDIDMNPKEFIREYKNLRDGHSFLY</sequence>
<accession>A0ABW4SHZ9</accession>
<gene>
    <name evidence="1" type="ORF">ACFSFY_08260</name>
</gene>
<comment type="caution">
    <text evidence="1">The sequence shown here is derived from an EMBL/GenBank/DDBJ whole genome shotgun (WGS) entry which is preliminary data.</text>
</comment>
<dbReference type="Proteomes" id="UP001597218">
    <property type="component" value="Unassembled WGS sequence"/>
</dbReference>
<protein>
    <submittedName>
        <fullName evidence="1">Uncharacterized protein</fullName>
    </submittedName>
</protein>
<evidence type="ECO:0000313" key="2">
    <source>
        <dbReference type="Proteomes" id="UP001597218"/>
    </source>
</evidence>
<name>A0ABW4SHZ9_9BACL</name>
<evidence type="ECO:0000313" key="1">
    <source>
        <dbReference type="EMBL" id="MFD1928049.1"/>
    </source>
</evidence>
<reference evidence="2" key="1">
    <citation type="journal article" date="2019" name="Int. J. Syst. Evol. Microbiol.">
        <title>The Global Catalogue of Microorganisms (GCM) 10K type strain sequencing project: providing services to taxonomists for standard genome sequencing and annotation.</title>
        <authorList>
            <consortium name="The Broad Institute Genomics Platform"/>
            <consortium name="The Broad Institute Genome Sequencing Center for Infectious Disease"/>
            <person name="Wu L."/>
            <person name="Ma J."/>
        </authorList>
    </citation>
    <scope>NUCLEOTIDE SEQUENCE [LARGE SCALE GENOMIC DNA]</scope>
    <source>
        <strain evidence="2">CGMCC 4.7177</strain>
    </source>
</reference>
<proteinExistence type="predicted"/>
<dbReference type="RefSeq" id="WP_381537059.1">
    <property type="nucleotide sequence ID" value="NZ_JBHUGI010000024.1"/>
</dbReference>
<dbReference type="EMBL" id="JBHUGI010000024">
    <property type="protein sequence ID" value="MFD1928049.1"/>
    <property type="molecule type" value="Genomic_DNA"/>
</dbReference>
<keyword evidence="2" id="KW-1185">Reference proteome</keyword>
<organism evidence="1 2">
    <name type="scientific">Sporosarcina siberiensis</name>
    <dbReference type="NCBI Taxonomy" id="1365606"/>
    <lineage>
        <taxon>Bacteria</taxon>
        <taxon>Bacillati</taxon>
        <taxon>Bacillota</taxon>
        <taxon>Bacilli</taxon>
        <taxon>Bacillales</taxon>
        <taxon>Caryophanaceae</taxon>
        <taxon>Sporosarcina</taxon>
    </lineage>
</organism>